<dbReference type="InterPro" id="IPR001087">
    <property type="entry name" value="GDSL"/>
</dbReference>
<dbReference type="OMA" id="MPEGQCV"/>
<keyword evidence="7" id="KW-0443">Lipid metabolism</keyword>
<keyword evidence="3" id="KW-0964">Secreted</keyword>
<dbReference type="OrthoDB" id="1683520at2759"/>
<evidence type="ECO:0000313" key="9">
    <source>
        <dbReference type="EnsemblPlants" id="QL05p052523:mrna"/>
    </source>
</evidence>
<name>A0A7N2LRZ9_QUELO</name>
<evidence type="ECO:0000256" key="2">
    <source>
        <dbReference type="ARBA" id="ARBA00008668"/>
    </source>
</evidence>
<keyword evidence="10" id="KW-1185">Reference proteome</keyword>
<reference evidence="9" key="2">
    <citation type="submission" date="2021-01" db="UniProtKB">
        <authorList>
            <consortium name="EnsemblPlants"/>
        </authorList>
    </citation>
    <scope>IDENTIFICATION</scope>
</reference>
<dbReference type="RefSeq" id="XP_030971531.1">
    <property type="nucleotide sequence ID" value="XM_031115671.1"/>
</dbReference>
<dbReference type="InterPro" id="IPR051238">
    <property type="entry name" value="GDSL_esterase/lipase"/>
</dbReference>
<evidence type="ECO:0000256" key="1">
    <source>
        <dbReference type="ARBA" id="ARBA00004613"/>
    </source>
</evidence>
<evidence type="ECO:0000256" key="8">
    <source>
        <dbReference type="SAM" id="SignalP"/>
    </source>
</evidence>
<dbReference type="Gene3D" id="3.40.50.1110">
    <property type="entry name" value="SGNH hydrolase"/>
    <property type="match status" value="1"/>
</dbReference>
<dbReference type="GO" id="GO:0016788">
    <property type="term" value="F:hydrolase activity, acting on ester bonds"/>
    <property type="evidence" value="ECO:0007669"/>
    <property type="project" value="InterPro"/>
</dbReference>
<comment type="subcellular location">
    <subcellularLocation>
        <location evidence="1">Secreted</location>
    </subcellularLocation>
</comment>
<protein>
    <recommendedName>
        <fullName evidence="11">GDSL esterase/lipase</fullName>
    </recommendedName>
</protein>
<dbReference type="KEGG" id="qlo:115991768"/>
<evidence type="ECO:0008006" key="11">
    <source>
        <dbReference type="Google" id="ProtNLM"/>
    </source>
</evidence>
<dbReference type="InParanoid" id="A0A7N2LRZ9"/>
<sequence length="356" mass="39357">MKTWELVFAALVVVLNLQSHVHGVPQVPCYFIFGDSLADNGNNNLLQTKAKANYPPYGIDFPNGPTGRFTNGLTTFDMIAQLLGFDKLIPPFATANDSDILQGVNYASGAAGIRQETGNHMGDCISLGGQLKNHWVTVSRIIKKLGNKYTAMKYLNKCLYSVGMGNNDYINNYFMPKNYNTSHQYTPAQYARVLIRQYSRQIETLYHDGARKFALFGAGVVGCTPNSIFLYGTKGKPCVEEINTAVTLFNQQLISLVDNLNRNLTGAKAIYVNSYQMGSGDPSVLGFKVTDVGCCPVDQDGQCTPSKTPCQNRTEYVFWDAFHPTEAANRVSASRSYKAYLPNDTYPIDISHLVQL</sequence>
<evidence type="ECO:0000256" key="6">
    <source>
        <dbReference type="ARBA" id="ARBA00022963"/>
    </source>
</evidence>
<evidence type="ECO:0000256" key="5">
    <source>
        <dbReference type="ARBA" id="ARBA00022801"/>
    </source>
</evidence>
<reference evidence="9 10" key="1">
    <citation type="journal article" date="2016" name="G3 (Bethesda)">
        <title>First Draft Assembly and Annotation of the Genome of a California Endemic Oak Quercus lobata Nee (Fagaceae).</title>
        <authorList>
            <person name="Sork V.L."/>
            <person name="Fitz-Gibbon S.T."/>
            <person name="Puiu D."/>
            <person name="Crepeau M."/>
            <person name="Gugger P.F."/>
            <person name="Sherman R."/>
            <person name="Stevens K."/>
            <person name="Langley C.H."/>
            <person name="Pellegrini M."/>
            <person name="Salzberg S.L."/>
        </authorList>
    </citation>
    <scope>NUCLEOTIDE SEQUENCE [LARGE SCALE GENOMIC DNA]</scope>
    <source>
        <strain evidence="9 10">cv. SW786</strain>
    </source>
</reference>
<dbReference type="EnsemblPlants" id="QL05p052523:mrna">
    <property type="protein sequence ID" value="QL05p052523:mrna"/>
    <property type="gene ID" value="QL05p052523"/>
</dbReference>
<evidence type="ECO:0000256" key="3">
    <source>
        <dbReference type="ARBA" id="ARBA00022525"/>
    </source>
</evidence>
<dbReference type="Gramene" id="QL05p052523:mrna">
    <property type="protein sequence ID" value="QL05p052523:mrna"/>
    <property type="gene ID" value="QL05p052523"/>
</dbReference>
<comment type="similarity">
    <text evidence="2">Belongs to the 'GDSL' lipolytic enzyme family.</text>
</comment>
<gene>
    <name evidence="9" type="primary">LOC115991768</name>
</gene>
<dbReference type="GeneID" id="115991768"/>
<dbReference type="PANTHER" id="PTHR45650:SF75">
    <property type="entry name" value="GDSL-LIKE LIPASE_ACYLHYDROLASE"/>
    <property type="match status" value="1"/>
</dbReference>
<dbReference type="CDD" id="cd01837">
    <property type="entry name" value="SGNH_plant_lipase_like"/>
    <property type="match status" value="1"/>
</dbReference>
<evidence type="ECO:0000313" key="10">
    <source>
        <dbReference type="Proteomes" id="UP000594261"/>
    </source>
</evidence>
<keyword evidence="6" id="KW-0442">Lipid degradation</keyword>
<dbReference type="PANTHER" id="PTHR45650">
    <property type="entry name" value="GDSL-LIKE LIPASE/ACYLHYDROLASE-RELATED"/>
    <property type="match status" value="1"/>
</dbReference>
<dbReference type="Proteomes" id="UP000594261">
    <property type="component" value="Chromosome 5"/>
</dbReference>
<dbReference type="GO" id="GO:0016042">
    <property type="term" value="P:lipid catabolic process"/>
    <property type="evidence" value="ECO:0007669"/>
    <property type="project" value="UniProtKB-KW"/>
</dbReference>
<proteinExistence type="inferred from homology"/>
<feature type="chain" id="PRO_5029900847" description="GDSL esterase/lipase" evidence="8">
    <location>
        <begin position="24"/>
        <end position="356"/>
    </location>
</feature>
<dbReference type="GO" id="GO:0005576">
    <property type="term" value="C:extracellular region"/>
    <property type="evidence" value="ECO:0007669"/>
    <property type="project" value="UniProtKB-SubCell"/>
</dbReference>
<keyword evidence="4 8" id="KW-0732">Signal</keyword>
<dbReference type="InterPro" id="IPR036514">
    <property type="entry name" value="SGNH_hydro_sf"/>
</dbReference>
<dbReference type="EMBL" id="LRBV02000005">
    <property type="status" value="NOT_ANNOTATED_CDS"/>
    <property type="molecule type" value="Genomic_DNA"/>
</dbReference>
<keyword evidence="5" id="KW-0378">Hydrolase</keyword>
<dbReference type="InterPro" id="IPR035669">
    <property type="entry name" value="SGNH_plant_lipase-like"/>
</dbReference>
<feature type="signal peptide" evidence="8">
    <location>
        <begin position="1"/>
        <end position="23"/>
    </location>
</feature>
<evidence type="ECO:0000256" key="7">
    <source>
        <dbReference type="ARBA" id="ARBA00023098"/>
    </source>
</evidence>
<organism evidence="9 10">
    <name type="scientific">Quercus lobata</name>
    <name type="common">Valley oak</name>
    <dbReference type="NCBI Taxonomy" id="97700"/>
    <lineage>
        <taxon>Eukaryota</taxon>
        <taxon>Viridiplantae</taxon>
        <taxon>Streptophyta</taxon>
        <taxon>Embryophyta</taxon>
        <taxon>Tracheophyta</taxon>
        <taxon>Spermatophyta</taxon>
        <taxon>Magnoliopsida</taxon>
        <taxon>eudicotyledons</taxon>
        <taxon>Gunneridae</taxon>
        <taxon>Pentapetalae</taxon>
        <taxon>rosids</taxon>
        <taxon>fabids</taxon>
        <taxon>Fagales</taxon>
        <taxon>Fagaceae</taxon>
        <taxon>Quercus</taxon>
    </lineage>
</organism>
<dbReference type="Pfam" id="PF00657">
    <property type="entry name" value="Lipase_GDSL"/>
    <property type="match status" value="1"/>
</dbReference>
<accession>A0A7N2LRZ9</accession>
<dbReference type="AlphaFoldDB" id="A0A7N2LRZ9"/>
<evidence type="ECO:0000256" key="4">
    <source>
        <dbReference type="ARBA" id="ARBA00022729"/>
    </source>
</evidence>